<organism evidence="2 3">
    <name type="scientific">Stereocaulon virgatum</name>
    <dbReference type="NCBI Taxonomy" id="373712"/>
    <lineage>
        <taxon>Eukaryota</taxon>
        <taxon>Fungi</taxon>
        <taxon>Dikarya</taxon>
        <taxon>Ascomycota</taxon>
        <taxon>Pezizomycotina</taxon>
        <taxon>Lecanoromycetes</taxon>
        <taxon>OSLEUM clade</taxon>
        <taxon>Lecanoromycetidae</taxon>
        <taxon>Lecanorales</taxon>
        <taxon>Lecanorineae</taxon>
        <taxon>Stereocaulaceae</taxon>
        <taxon>Stereocaulon</taxon>
    </lineage>
</organism>
<feature type="compositionally biased region" description="Polar residues" evidence="1">
    <location>
        <begin position="74"/>
        <end position="99"/>
    </location>
</feature>
<feature type="compositionally biased region" description="Polar residues" evidence="1">
    <location>
        <begin position="412"/>
        <end position="442"/>
    </location>
</feature>
<keyword evidence="3" id="KW-1185">Reference proteome</keyword>
<evidence type="ECO:0000313" key="3">
    <source>
        <dbReference type="Proteomes" id="UP001590950"/>
    </source>
</evidence>
<protein>
    <submittedName>
        <fullName evidence="2">Uncharacterized protein</fullName>
    </submittedName>
</protein>
<comment type="caution">
    <text evidence="2">The sequence shown here is derived from an EMBL/GenBank/DDBJ whole genome shotgun (WGS) entry which is preliminary data.</text>
</comment>
<feature type="compositionally biased region" description="Low complexity" evidence="1">
    <location>
        <begin position="766"/>
        <end position="798"/>
    </location>
</feature>
<feature type="region of interest" description="Disordered" evidence="1">
    <location>
        <begin position="735"/>
        <end position="849"/>
    </location>
</feature>
<evidence type="ECO:0000313" key="2">
    <source>
        <dbReference type="EMBL" id="KAL2038648.1"/>
    </source>
</evidence>
<accession>A0ABR4A5L9</accession>
<feature type="compositionally biased region" description="Polar residues" evidence="1">
    <location>
        <begin position="393"/>
        <end position="403"/>
    </location>
</feature>
<feature type="compositionally biased region" description="Polar residues" evidence="1">
    <location>
        <begin position="357"/>
        <end position="373"/>
    </location>
</feature>
<dbReference type="Proteomes" id="UP001590950">
    <property type="component" value="Unassembled WGS sequence"/>
</dbReference>
<feature type="compositionally biased region" description="Pro residues" evidence="1">
    <location>
        <begin position="378"/>
        <end position="388"/>
    </location>
</feature>
<feature type="compositionally biased region" description="Low complexity" evidence="1">
    <location>
        <begin position="104"/>
        <end position="115"/>
    </location>
</feature>
<gene>
    <name evidence="2" type="ORF">N7G274_008696</name>
</gene>
<feature type="compositionally biased region" description="Polar residues" evidence="1">
    <location>
        <begin position="250"/>
        <end position="299"/>
    </location>
</feature>
<feature type="compositionally biased region" description="Low complexity" evidence="1">
    <location>
        <begin position="300"/>
        <end position="314"/>
    </location>
</feature>
<evidence type="ECO:0000256" key="1">
    <source>
        <dbReference type="SAM" id="MobiDB-lite"/>
    </source>
</evidence>
<feature type="compositionally biased region" description="Polar residues" evidence="1">
    <location>
        <begin position="9"/>
        <end position="18"/>
    </location>
</feature>
<sequence>MPSKHHLFSRSNRSQASLGNPEAFDKRSYGDSPLHSPAFPPQSAQSSRYDDGEEEQSYSIPNRSEEANYYRLNPTVQSGHPTRSQSQRVPSLINTNQPTIHLVTPTSSASTPSSAVEENPDRYYQQGPPPPAHKAERKKRSFFGLGSSSSTKDSGRGTSGTSQKLGRSISVRRKEQVDPQIYADAGYRGAQERWSSKNLAAEEAEEEEEGGAGLHTGYRQYNSGSPHPPDRDPLKSPAFPPPVTHEEYISNKSQQQGGAFNNGNRSTLERQSSYQSSWEKAAQQVTKHSRGESAQQQAISSYHPSPSSATSTSSQPFLHRAPHEELGQFYQDQDSRPPSQQSLEPPQPAQRPRTLDFYQSKQERNQATSGTHIQGSMGPPPSQPPPPNRRSSESGQQGQTASQGREGGAYQPYNQNAQQGQTLPSNAPPQYSSQLAPQSQTYRGGPQPSPMAPGNEQGRSTPPPSRSRDDLSELNIPQLLARHDELQDKYRKVKKYYFDKDAQVQQLQNTLAHQRLSQSRTSLDDNEYANRFQRLDGAINNLAFNIRRDWRSIPPWLAPHVNRDAITQPTKEMTAVGRACIARWLVDEVFERFFHPAVEPGFSSQLKIIELNLRRRAAPTPSDEEKDALMARISNWRLATLDGLQEAMNSSQAAEYRASLTENLVEKLTASLSMFLKEPAPPGLEGSVSMIVELAVGLAANIPLESRDVFVEFIQPGTLIQESVMKIETGLPALTNPGDGLTPEGDATSMASKQAEETGSIESKETGTSNGNSNEESNAKQEAMQQQQAQQQQQQAGQGKKKGMFGGFMNSTGSKKGSIGGGPPSQQQPPPQAPQQQQQGPPKEDRVRFSTFMAVEVRGRSVLVKAPVYLRE</sequence>
<reference evidence="2 3" key="1">
    <citation type="submission" date="2024-09" db="EMBL/GenBank/DDBJ databases">
        <title>Rethinking Asexuality: The Enigmatic Case of Functional Sexual Genes in Lepraria (Stereocaulaceae).</title>
        <authorList>
            <person name="Doellman M."/>
            <person name="Sun Y."/>
            <person name="Barcenas-Pena A."/>
            <person name="Lumbsch H.T."/>
            <person name="Grewe F."/>
        </authorList>
    </citation>
    <scope>NUCLEOTIDE SEQUENCE [LARGE SCALE GENOMIC DNA]</scope>
    <source>
        <strain evidence="2 3">Mercado 3170</strain>
    </source>
</reference>
<feature type="region of interest" description="Disordered" evidence="1">
    <location>
        <begin position="1"/>
        <end position="471"/>
    </location>
</feature>
<proteinExistence type="predicted"/>
<name>A0ABR4A5L9_9LECA</name>
<dbReference type="EMBL" id="JBEFKJ010000031">
    <property type="protein sequence ID" value="KAL2038648.1"/>
    <property type="molecule type" value="Genomic_DNA"/>
</dbReference>